<dbReference type="InterPro" id="IPR018060">
    <property type="entry name" value="HTH_AraC"/>
</dbReference>
<keyword evidence="6" id="KW-0238">DNA-binding</keyword>
<dbReference type="SUPFAM" id="SSF52172">
    <property type="entry name" value="CheY-like"/>
    <property type="match status" value="1"/>
</dbReference>
<dbReference type="PROSITE" id="PS01124">
    <property type="entry name" value="HTH_ARAC_FAMILY_2"/>
    <property type="match status" value="1"/>
</dbReference>
<dbReference type="Pfam" id="PF00072">
    <property type="entry name" value="Response_reg"/>
    <property type="match status" value="1"/>
</dbReference>
<reference evidence="11 12" key="1">
    <citation type="submission" date="2021-03" db="EMBL/GenBank/DDBJ databases">
        <title>Genomic Encyclopedia of Type Strains, Phase IV (KMG-IV): sequencing the most valuable type-strain genomes for metagenomic binning, comparative biology and taxonomic classification.</title>
        <authorList>
            <person name="Goeker M."/>
        </authorList>
    </citation>
    <scope>NUCLEOTIDE SEQUENCE [LARGE SCALE GENOMIC DNA]</scope>
    <source>
        <strain evidence="11 12">DSM 23491</strain>
    </source>
</reference>
<dbReference type="CDD" id="cd17536">
    <property type="entry name" value="REC_YesN-like"/>
    <property type="match status" value="1"/>
</dbReference>
<dbReference type="PANTHER" id="PTHR42713:SF3">
    <property type="entry name" value="TRANSCRIPTIONAL REGULATORY PROTEIN HPTR"/>
    <property type="match status" value="1"/>
</dbReference>
<evidence type="ECO:0000256" key="1">
    <source>
        <dbReference type="ARBA" id="ARBA00004496"/>
    </source>
</evidence>
<evidence type="ECO:0000256" key="2">
    <source>
        <dbReference type="ARBA" id="ARBA00022490"/>
    </source>
</evidence>
<dbReference type="SMART" id="SM00448">
    <property type="entry name" value="REC"/>
    <property type="match status" value="1"/>
</dbReference>
<evidence type="ECO:0000256" key="5">
    <source>
        <dbReference type="ARBA" id="ARBA00023015"/>
    </source>
</evidence>
<evidence type="ECO:0000256" key="3">
    <source>
        <dbReference type="ARBA" id="ARBA00022553"/>
    </source>
</evidence>
<keyword evidence="12" id="KW-1185">Reference proteome</keyword>
<evidence type="ECO:0000256" key="6">
    <source>
        <dbReference type="ARBA" id="ARBA00023125"/>
    </source>
</evidence>
<evidence type="ECO:0000256" key="8">
    <source>
        <dbReference type="PROSITE-ProRule" id="PRU00169"/>
    </source>
</evidence>
<protein>
    <submittedName>
        <fullName evidence="11">YesN/AraC family two-component response regulator</fullName>
    </submittedName>
</protein>
<keyword evidence="3 8" id="KW-0597">Phosphoprotein</keyword>
<feature type="modified residue" description="4-aspartylphosphate" evidence="8">
    <location>
        <position position="56"/>
    </location>
</feature>
<dbReference type="InterPro" id="IPR051552">
    <property type="entry name" value="HptR"/>
</dbReference>
<comment type="subcellular location">
    <subcellularLocation>
        <location evidence="1">Cytoplasm</location>
    </subcellularLocation>
</comment>
<dbReference type="SUPFAM" id="SSF46689">
    <property type="entry name" value="Homeodomain-like"/>
    <property type="match status" value="2"/>
</dbReference>
<evidence type="ECO:0000256" key="4">
    <source>
        <dbReference type="ARBA" id="ARBA00023012"/>
    </source>
</evidence>
<proteinExistence type="predicted"/>
<dbReference type="InterPro" id="IPR018062">
    <property type="entry name" value="HTH_AraC-typ_CS"/>
</dbReference>
<feature type="domain" description="Response regulatory" evidence="10">
    <location>
        <begin position="4"/>
        <end position="121"/>
    </location>
</feature>
<sequence>MKLRVLLVDDELPILNNLRSVLPWGDMGIEVAAVARNGVQALSAIDEHAPDIILCDIRMPVMDGMTFLREMREHGCTSEIVMLSGYQEFEYARTAIQYGVKDYICKPIHYEQLESAVRTIAEDIRTKRRKELMQFTPSFVEGPIDARGKKSSELLMISAQEYIQLHLGTDFGIDDIAEYLGISCSYFCLLFKNHFGETFVEYMTKQRIEAAKRLLLKTEKSIAQIGAGVGYHERRYFTKVFQKYTGMTPSEYRDHQRDSSA</sequence>
<dbReference type="PRINTS" id="PR00032">
    <property type="entry name" value="HTHARAC"/>
</dbReference>
<dbReference type="InterPro" id="IPR011006">
    <property type="entry name" value="CheY-like_superfamily"/>
</dbReference>
<organism evidence="11 12">
    <name type="scientific">Paenibacillus sediminis</name>
    <dbReference type="NCBI Taxonomy" id="664909"/>
    <lineage>
        <taxon>Bacteria</taxon>
        <taxon>Bacillati</taxon>
        <taxon>Bacillota</taxon>
        <taxon>Bacilli</taxon>
        <taxon>Bacillales</taxon>
        <taxon>Paenibacillaceae</taxon>
        <taxon>Paenibacillus</taxon>
    </lineage>
</organism>
<comment type="caution">
    <text evidence="11">The sequence shown here is derived from an EMBL/GenBank/DDBJ whole genome shotgun (WGS) entry which is preliminary data.</text>
</comment>
<evidence type="ECO:0000256" key="7">
    <source>
        <dbReference type="ARBA" id="ARBA00023163"/>
    </source>
</evidence>
<accession>A0ABS4GZC9</accession>
<dbReference type="Gene3D" id="3.40.50.2300">
    <property type="match status" value="1"/>
</dbReference>
<dbReference type="Pfam" id="PF12833">
    <property type="entry name" value="HTH_18"/>
    <property type="match status" value="1"/>
</dbReference>
<dbReference type="InterPro" id="IPR020449">
    <property type="entry name" value="Tscrpt_reg_AraC-type_HTH"/>
</dbReference>
<dbReference type="InterPro" id="IPR009057">
    <property type="entry name" value="Homeodomain-like_sf"/>
</dbReference>
<dbReference type="PROSITE" id="PS00041">
    <property type="entry name" value="HTH_ARAC_FAMILY_1"/>
    <property type="match status" value="1"/>
</dbReference>
<dbReference type="PROSITE" id="PS50110">
    <property type="entry name" value="RESPONSE_REGULATORY"/>
    <property type="match status" value="1"/>
</dbReference>
<keyword evidence="5" id="KW-0805">Transcription regulation</keyword>
<dbReference type="Gene3D" id="1.10.10.60">
    <property type="entry name" value="Homeodomain-like"/>
    <property type="match status" value="2"/>
</dbReference>
<dbReference type="Proteomes" id="UP001519273">
    <property type="component" value="Unassembled WGS sequence"/>
</dbReference>
<dbReference type="PANTHER" id="PTHR42713">
    <property type="entry name" value="HISTIDINE KINASE-RELATED"/>
    <property type="match status" value="1"/>
</dbReference>
<name>A0ABS4GZC9_9BACL</name>
<evidence type="ECO:0000259" key="10">
    <source>
        <dbReference type="PROSITE" id="PS50110"/>
    </source>
</evidence>
<evidence type="ECO:0000313" key="12">
    <source>
        <dbReference type="Proteomes" id="UP001519273"/>
    </source>
</evidence>
<dbReference type="InterPro" id="IPR001789">
    <property type="entry name" value="Sig_transdc_resp-reg_receiver"/>
</dbReference>
<keyword evidence="7" id="KW-0804">Transcription</keyword>
<gene>
    <name evidence="11" type="ORF">J2Z20_000484</name>
</gene>
<keyword evidence="2" id="KW-0963">Cytoplasm</keyword>
<evidence type="ECO:0000313" key="11">
    <source>
        <dbReference type="EMBL" id="MBP1935623.1"/>
    </source>
</evidence>
<dbReference type="EMBL" id="JAGGKP010000001">
    <property type="protein sequence ID" value="MBP1935623.1"/>
    <property type="molecule type" value="Genomic_DNA"/>
</dbReference>
<keyword evidence="4" id="KW-0902">Two-component regulatory system</keyword>
<evidence type="ECO:0000259" key="9">
    <source>
        <dbReference type="PROSITE" id="PS01124"/>
    </source>
</evidence>
<dbReference type="SMART" id="SM00342">
    <property type="entry name" value="HTH_ARAC"/>
    <property type="match status" value="1"/>
</dbReference>
<feature type="domain" description="HTH araC/xylS-type" evidence="9">
    <location>
        <begin position="157"/>
        <end position="255"/>
    </location>
</feature>
<dbReference type="RefSeq" id="WP_209845024.1">
    <property type="nucleotide sequence ID" value="NZ_CBCRVE010000001.1"/>
</dbReference>